<gene>
    <name evidence="3" type="ORF">GVO57_07890</name>
</gene>
<dbReference type="InterPro" id="IPR058792">
    <property type="entry name" value="Beta-barrel_RND_2"/>
</dbReference>
<name>A0A7Z2NVV5_9SPHN</name>
<feature type="domain" description="CusB-like beta-barrel" evidence="2">
    <location>
        <begin position="188"/>
        <end position="258"/>
    </location>
</feature>
<dbReference type="GO" id="GO:1990281">
    <property type="term" value="C:efflux pump complex"/>
    <property type="evidence" value="ECO:0007669"/>
    <property type="project" value="TreeGrafter"/>
</dbReference>
<dbReference type="SUPFAM" id="SSF111369">
    <property type="entry name" value="HlyD-like secretion proteins"/>
    <property type="match status" value="1"/>
</dbReference>
<evidence type="ECO:0000259" key="2">
    <source>
        <dbReference type="Pfam" id="PF25954"/>
    </source>
</evidence>
<evidence type="ECO:0000313" key="3">
    <source>
        <dbReference type="EMBL" id="QHL90768.1"/>
    </source>
</evidence>
<dbReference type="AlphaFoldDB" id="A0A7Z2NVV5"/>
<dbReference type="NCBIfam" id="TIGR01730">
    <property type="entry name" value="RND_mfp"/>
    <property type="match status" value="1"/>
</dbReference>
<dbReference type="Proteomes" id="UP000464468">
    <property type="component" value="Chromosome"/>
</dbReference>
<protein>
    <submittedName>
        <fullName evidence="3">Efflux RND transporter periplasmic adaptor subunit</fullName>
    </submittedName>
</protein>
<proteinExistence type="inferred from homology"/>
<comment type="similarity">
    <text evidence="1">Belongs to the membrane fusion protein (MFP) (TC 8.A.1) family.</text>
</comment>
<sequence length="333" mass="34738">MTSRAMLTGLAIAAAAAIGLWALFGRAPAVNGVRATTGPALDLVYATGFVEPERPVTLASRVTAPVVAVLADEGMAVRAGQTLVLLDDGEQRAQIAQLAAQTRESDAAEQRALTLFARGFLAAAGRDRAVAAARSARAAEAGARARLGQFALRAGLDGVVLRRDVEPGDLASPSRTLMTLGDPARLRVTATVDERDIPRIAPGQRVLMSTAAYPGRIMRGRVRAVTPGGDPDQRAFRVRIAPDAGPPLPVGLTLEVNIVTAARDNAVLVPSRALRDGQIWTAEGGTARPVRVTAGIEGGERTEIRQGLTRNACVLPDPPPGLRAGQRIRLGGC</sequence>
<organism evidence="3 4">
    <name type="scientific">Sphingomonas changnyeongensis</name>
    <dbReference type="NCBI Taxonomy" id="2698679"/>
    <lineage>
        <taxon>Bacteria</taxon>
        <taxon>Pseudomonadati</taxon>
        <taxon>Pseudomonadota</taxon>
        <taxon>Alphaproteobacteria</taxon>
        <taxon>Sphingomonadales</taxon>
        <taxon>Sphingomonadaceae</taxon>
        <taxon>Sphingomonas</taxon>
    </lineage>
</organism>
<dbReference type="GO" id="GO:0015562">
    <property type="term" value="F:efflux transmembrane transporter activity"/>
    <property type="evidence" value="ECO:0007669"/>
    <property type="project" value="TreeGrafter"/>
</dbReference>
<accession>A0A7Z2NVV5</accession>
<keyword evidence="4" id="KW-1185">Reference proteome</keyword>
<dbReference type="Gene3D" id="2.40.50.100">
    <property type="match status" value="1"/>
</dbReference>
<dbReference type="Pfam" id="PF25954">
    <property type="entry name" value="Beta-barrel_RND_2"/>
    <property type="match status" value="1"/>
</dbReference>
<dbReference type="EMBL" id="CP047895">
    <property type="protein sequence ID" value="QHL90768.1"/>
    <property type="molecule type" value="Genomic_DNA"/>
</dbReference>
<reference evidence="3 4" key="1">
    <citation type="submission" date="2020-01" db="EMBL/GenBank/DDBJ databases">
        <title>Sphingomonas sp. C33 whole genome sequece.</title>
        <authorList>
            <person name="Park C."/>
        </authorList>
    </citation>
    <scope>NUCLEOTIDE SEQUENCE [LARGE SCALE GENOMIC DNA]</scope>
    <source>
        <strain evidence="3 4">C33</strain>
    </source>
</reference>
<dbReference type="KEGG" id="schy:GVO57_07890"/>
<dbReference type="InterPro" id="IPR006143">
    <property type="entry name" value="RND_pump_MFP"/>
</dbReference>
<evidence type="ECO:0000313" key="4">
    <source>
        <dbReference type="Proteomes" id="UP000464468"/>
    </source>
</evidence>
<dbReference type="PANTHER" id="PTHR30469">
    <property type="entry name" value="MULTIDRUG RESISTANCE PROTEIN MDTA"/>
    <property type="match status" value="1"/>
</dbReference>
<evidence type="ECO:0000256" key="1">
    <source>
        <dbReference type="ARBA" id="ARBA00009477"/>
    </source>
</evidence>
<dbReference type="Gene3D" id="2.40.420.20">
    <property type="match status" value="1"/>
</dbReference>
<dbReference type="Gene3D" id="2.40.30.170">
    <property type="match status" value="1"/>
</dbReference>
<dbReference type="PANTHER" id="PTHR30469:SF15">
    <property type="entry name" value="HLYD FAMILY OF SECRETION PROTEINS"/>
    <property type="match status" value="1"/>
</dbReference>
<dbReference type="RefSeq" id="WP_160592695.1">
    <property type="nucleotide sequence ID" value="NZ_CP047895.1"/>
</dbReference>